<reference evidence="3 4" key="1">
    <citation type="submission" date="2019-09" db="EMBL/GenBank/DDBJ databases">
        <title>Arenimonas chukotkensis sp. nov., a bacterium isolated from Chukotka hot spring, Arctic region, Russia.</title>
        <authorList>
            <person name="Zayulina K.S."/>
            <person name="Prokofeva M.I."/>
            <person name="Elcheninov A.G."/>
            <person name="Novikov A."/>
            <person name="Kochetkova T.V."/>
            <person name="Kublanov I.V."/>
        </authorList>
    </citation>
    <scope>NUCLEOTIDE SEQUENCE [LARGE SCALE GENOMIC DNA]</scope>
    <source>
        <strain evidence="3 4">3729k</strain>
    </source>
</reference>
<feature type="transmembrane region" description="Helical" evidence="2">
    <location>
        <begin position="892"/>
        <end position="911"/>
    </location>
</feature>
<feature type="transmembrane region" description="Helical" evidence="2">
    <location>
        <begin position="395"/>
        <end position="411"/>
    </location>
</feature>
<feature type="transmembrane region" description="Helical" evidence="2">
    <location>
        <begin position="552"/>
        <end position="572"/>
    </location>
</feature>
<feature type="transmembrane region" description="Helical" evidence="2">
    <location>
        <begin position="174"/>
        <end position="194"/>
    </location>
</feature>
<comment type="caution">
    <text evidence="3">The sequence shown here is derived from an EMBL/GenBank/DDBJ whole genome shotgun (WGS) entry which is preliminary data.</text>
</comment>
<reference evidence="3 4" key="2">
    <citation type="submission" date="2019-09" db="EMBL/GenBank/DDBJ databases">
        <authorList>
            <person name="Mazur A."/>
        </authorList>
    </citation>
    <scope>NUCLEOTIDE SEQUENCE [LARGE SCALE GENOMIC DNA]</scope>
    <source>
        <strain evidence="3 4">3729k</strain>
    </source>
</reference>
<name>A0A5B2Z9C1_9GAMM</name>
<dbReference type="PANTHER" id="PTHR38434">
    <property type="entry name" value="BLL2549 PROTEIN"/>
    <property type="match status" value="1"/>
</dbReference>
<keyword evidence="2" id="KW-1133">Transmembrane helix</keyword>
<feature type="transmembrane region" description="Helical" evidence="2">
    <location>
        <begin position="417"/>
        <end position="437"/>
    </location>
</feature>
<feature type="transmembrane region" description="Helical" evidence="2">
    <location>
        <begin position="806"/>
        <end position="828"/>
    </location>
</feature>
<feature type="transmembrane region" description="Helical" evidence="2">
    <location>
        <begin position="444"/>
        <end position="463"/>
    </location>
</feature>
<feature type="transmembrane region" description="Helical" evidence="2">
    <location>
        <begin position="28"/>
        <end position="44"/>
    </location>
</feature>
<gene>
    <name evidence="3" type="ORF">F0415_09395</name>
</gene>
<feature type="transmembrane region" description="Helical" evidence="2">
    <location>
        <begin position="650"/>
        <end position="667"/>
    </location>
</feature>
<organism evidence="3 4">
    <name type="scientific">Arenimonas fontis</name>
    <dbReference type="NCBI Taxonomy" id="2608255"/>
    <lineage>
        <taxon>Bacteria</taxon>
        <taxon>Pseudomonadati</taxon>
        <taxon>Pseudomonadota</taxon>
        <taxon>Gammaproteobacteria</taxon>
        <taxon>Lysobacterales</taxon>
        <taxon>Lysobacteraceae</taxon>
        <taxon>Arenimonas</taxon>
    </lineage>
</organism>
<protein>
    <submittedName>
        <fullName evidence="3">DUF2339 domain-containing protein</fullName>
    </submittedName>
</protein>
<feature type="transmembrane region" description="Helical" evidence="2">
    <location>
        <begin position="309"/>
        <end position="328"/>
    </location>
</feature>
<dbReference type="InterPro" id="IPR014600">
    <property type="entry name" value="UCP035905_mem"/>
</dbReference>
<feature type="transmembrane region" description="Helical" evidence="2">
    <location>
        <begin position="706"/>
        <end position="724"/>
    </location>
</feature>
<dbReference type="Proteomes" id="UP000322165">
    <property type="component" value="Unassembled WGS sequence"/>
</dbReference>
<feature type="compositionally biased region" description="Pro residues" evidence="1">
    <location>
        <begin position="118"/>
        <end position="137"/>
    </location>
</feature>
<feature type="transmembrane region" description="Helical" evidence="2">
    <location>
        <begin position="258"/>
        <end position="277"/>
    </location>
</feature>
<feature type="transmembrane region" description="Helical" evidence="2">
    <location>
        <begin position="206"/>
        <end position="224"/>
    </location>
</feature>
<keyword evidence="4" id="KW-1185">Reference proteome</keyword>
<evidence type="ECO:0000256" key="1">
    <source>
        <dbReference type="SAM" id="MobiDB-lite"/>
    </source>
</evidence>
<dbReference type="RefSeq" id="WP_149860960.1">
    <property type="nucleotide sequence ID" value="NZ_VUOD01000006.1"/>
</dbReference>
<feature type="transmembrane region" description="Helical" evidence="2">
    <location>
        <begin position="611"/>
        <end position="630"/>
    </location>
</feature>
<feature type="compositionally biased region" description="Low complexity" evidence="1">
    <location>
        <begin position="86"/>
        <end position="117"/>
    </location>
</feature>
<evidence type="ECO:0000256" key="2">
    <source>
        <dbReference type="SAM" id="Phobius"/>
    </source>
</evidence>
<feature type="transmembrane region" description="Helical" evidence="2">
    <location>
        <begin position="868"/>
        <end position="886"/>
    </location>
</feature>
<dbReference type="PANTHER" id="PTHR38434:SF1">
    <property type="entry name" value="BLL2549 PROTEIN"/>
    <property type="match status" value="1"/>
</dbReference>
<dbReference type="PIRSF" id="PIRSF035905">
    <property type="entry name" value="UCP035905_mp"/>
    <property type="match status" value="1"/>
</dbReference>
<feature type="transmembrane region" description="Helical" evidence="2">
    <location>
        <begin position="774"/>
        <end position="794"/>
    </location>
</feature>
<feature type="transmembrane region" description="Helical" evidence="2">
    <location>
        <begin position="584"/>
        <end position="602"/>
    </location>
</feature>
<dbReference type="InterPro" id="IPR019286">
    <property type="entry name" value="DUF2339_TM"/>
</dbReference>
<dbReference type="AlphaFoldDB" id="A0A5B2Z9C1"/>
<evidence type="ECO:0000313" key="3">
    <source>
        <dbReference type="EMBL" id="KAA2284527.1"/>
    </source>
</evidence>
<feature type="transmembrane region" description="Helical" evidence="2">
    <location>
        <begin position="231"/>
        <end position="252"/>
    </location>
</feature>
<feature type="transmembrane region" description="Helical" evidence="2">
    <location>
        <begin position="365"/>
        <end position="383"/>
    </location>
</feature>
<feature type="transmembrane region" description="Helical" evidence="2">
    <location>
        <begin position="525"/>
        <end position="545"/>
    </location>
</feature>
<accession>A0A5B2Z9C1</accession>
<feature type="transmembrane region" description="Helical" evidence="2">
    <location>
        <begin position="333"/>
        <end position="353"/>
    </location>
</feature>
<dbReference type="Pfam" id="PF10101">
    <property type="entry name" value="DUF2339"/>
    <property type="match status" value="1"/>
</dbReference>
<proteinExistence type="predicted"/>
<evidence type="ECO:0000313" key="4">
    <source>
        <dbReference type="Proteomes" id="UP000322165"/>
    </source>
</evidence>
<feature type="region of interest" description="Disordered" evidence="1">
    <location>
        <begin position="65"/>
        <end position="155"/>
    </location>
</feature>
<feature type="transmembrane region" description="Helical" evidence="2">
    <location>
        <begin position="840"/>
        <end position="861"/>
    </location>
</feature>
<feature type="transmembrane region" description="Helical" evidence="2">
    <location>
        <begin position="674"/>
        <end position="694"/>
    </location>
</feature>
<feature type="transmembrane region" description="Helical" evidence="2">
    <location>
        <begin position="495"/>
        <end position="513"/>
    </location>
</feature>
<feature type="transmembrane region" description="Helical" evidence="2">
    <location>
        <begin position="744"/>
        <end position="762"/>
    </location>
</feature>
<dbReference type="EMBL" id="VUOD01000006">
    <property type="protein sequence ID" value="KAA2284527.1"/>
    <property type="molecule type" value="Genomic_DNA"/>
</dbReference>
<feature type="transmembrane region" description="Helical" evidence="2">
    <location>
        <begin position="469"/>
        <end position="486"/>
    </location>
</feature>
<keyword evidence="2" id="KW-0812">Transmembrane</keyword>
<keyword evidence="2" id="KW-0472">Membrane</keyword>
<sequence>MAWILGILGAFFGWLAMAADEEVFGLFGGALAGALLGLAIRQYSRLRTVEARLARLEGRAAATAAQATHAGVSPRPAEAAPAGTSPMPAGTPAATVPVTPAAATPVAPTTPATGARPPTMPASPAPGASPAPPPYPTGAPAAASHPATPRPPTGPSALDRLTALVRNWLFEGNVPVKIGVLVLMFGVASGLKYAADAGWLVVPIELRLAGIAAAAIAGLVWGLRSAPQRPAFGLSLQGGAIGVLLLVVFAAFRYYGVIGAGPAFAIVLVLVAGASVLAVRQNAVALAVLGFIGGYLAPVLISTGGGNHIALFSYYALLNAAVFGIAWFRPWRALNLVGFVFTFVIGTLWGATYYRPELFATVEPFLVLFFLFYVAIPVLYALAGREANGKVDGTLLFGTPLVAFPLQVALLDGERMPLAVSAVAVAVVYALLGTWAVRNPRLRTLAQSAAALGVVFATLAIPLALEARWTSAAWALQGLGMVWLGLRQQRPLTRWAGLALQGLAACAWLVSLLDRHPDIGDRLLVNGHALNLLLLSLAAFGSGWLHDRAGRFRVLPILLFIGGLFWWSLLGLREILVNLDPDSIATAFGGFAAITAVLAALLRRPMAWPRLGWALALACLLLPLLALAALESGSWRWLGVPAHWFGGEERLWWLWIAAGLASTRALLQPRSRLLPAAHIAVLLALMFGAGLSLARWAEYRFGLGTGWWLPLALAPGAALAALAALRPNIGGWPVAAEFPAWRTVWLGILAGLLGLGWLVGLLDRGDSDPLPWLPLFNPLELMLLAGLMAALVALRRLSLPRGIPGLLWGPLATLLLSVLALRACHQLADLPWLPRLLGERLAQAALTIGWCLAGVSAWVIGSRRQLRPVWWLGAGLLVLVLIKLLAVDRLFLGNLTGIASFLAVGLLLVIVGRLAPTPPRSSEETT</sequence>
<feature type="transmembrane region" description="Helical" evidence="2">
    <location>
        <begin position="284"/>
        <end position="303"/>
    </location>
</feature>